<sequence>MKREAEASEATAGQRRTLTKAGEPGTALKKVSQFKLQHTKSTRTERTEASSERGQAILKANSRLREARDSGRHEPKRGG</sequence>
<dbReference type="Proteomes" id="UP000694251">
    <property type="component" value="Chromosome 8"/>
</dbReference>
<gene>
    <name evidence="2" type="ORF">ISN44_As08g039260</name>
</gene>
<feature type="region of interest" description="Disordered" evidence="1">
    <location>
        <begin position="1"/>
        <end position="55"/>
    </location>
</feature>
<proteinExistence type="predicted"/>
<feature type="compositionally biased region" description="Basic and acidic residues" evidence="1">
    <location>
        <begin position="63"/>
        <end position="79"/>
    </location>
</feature>
<protein>
    <submittedName>
        <fullName evidence="2">Uncharacterized protein</fullName>
    </submittedName>
</protein>
<name>A0A8T2BB84_ARASU</name>
<evidence type="ECO:0000313" key="2">
    <source>
        <dbReference type="EMBL" id="KAG7584468.1"/>
    </source>
</evidence>
<comment type="caution">
    <text evidence="2">The sequence shown here is derived from an EMBL/GenBank/DDBJ whole genome shotgun (WGS) entry which is preliminary data.</text>
</comment>
<feature type="compositionally biased region" description="Basic and acidic residues" evidence="1">
    <location>
        <begin position="42"/>
        <end position="51"/>
    </location>
</feature>
<dbReference type="EMBL" id="JAEFBJ010000008">
    <property type="protein sequence ID" value="KAG7584468.1"/>
    <property type="molecule type" value="Genomic_DNA"/>
</dbReference>
<evidence type="ECO:0000313" key="3">
    <source>
        <dbReference type="Proteomes" id="UP000694251"/>
    </source>
</evidence>
<organism evidence="2 3">
    <name type="scientific">Arabidopsis suecica</name>
    <name type="common">Swedish thale-cress</name>
    <name type="synonym">Cardaminopsis suecica</name>
    <dbReference type="NCBI Taxonomy" id="45249"/>
    <lineage>
        <taxon>Eukaryota</taxon>
        <taxon>Viridiplantae</taxon>
        <taxon>Streptophyta</taxon>
        <taxon>Embryophyta</taxon>
        <taxon>Tracheophyta</taxon>
        <taxon>Spermatophyta</taxon>
        <taxon>Magnoliopsida</taxon>
        <taxon>eudicotyledons</taxon>
        <taxon>Gunneridae</taxon>
        <taxon>Pentapetalae</taxon>
        <taxon>rosids</taxon>
        <taxon>malvids</taxon>
        <taxon>Brassicales</taxon>
        <taxon>Brassicaceae</taxon>
        <taxon>Camelineae</taxon>
        <taxon>Arabidopsis</taxon>
    </lineage>
</organism>
<dbReference type="AlphaFoldDB" id="A0A8T2BB84"/>
<accession>A0A8T2BB84</accession>
<feature type="region of interest" description="Disordered" evidence="1">
    <location>
        <begin position="60"/>
        <end position="79"/>
    </location>
</feature>
<keyword evidence="3" id="KW-1185">Reference proteome</keyword>
<evidence type="ECO:0000256" key="1">
    <source>
        <dbReference type="SAM" id="MobiDB-lite"/>
    </source>
</evidence>
<reference evidence="2 3" key="1">
    <citation type="submission" date="2020-12" db="EMBL/GenBank/DDBJ databases">
        <title>Concerted genomic and epigenomic changes stabilize Arabidopsis allopolyploids.</title>
        <authorList>
            <person name="Chen Z."/>
        </authorList>
    </citation>
    <scope>NUCLEOTIDE SEQUENCE [LARGE SCALE GENOMIC DNA]</scope>
    <source>
        <strain evidence="2">As9502</strain>
        <tissue evidence="2">Leaf</tissue>
    </source>
</reference>